<organism evidence="9 10">
    <name type="scientific">Steinernema hermaphroditum</name>
    <dbReference type="NCBI Taxonomy" id="289476"/>
    <lineage>
        <taxon>Eukaryota</taxon>
        <taxon>Metazoa</taxon>
        <taxon>Ecdysozoa</taxon>
        <taxon>Nematoda</taxon>
        <taxon>Chromadorea</taxon>
        <taxon>Rhabditida</taxon>
        <taxon>Tylenchina</taxon>
        <taxon>Panagrolaimomorpha</taxon>
        <taxon>Strongyloidoidea</taxon>
        <taxon>Steinernematidae</taxon>
        <taxon>Steinernema</taxon>
    </lineage>
</organism>
<keyword evidence="5 7" id="KW-0472">Membrane</keyword>
<proteinExistence type="predicted"/>
<feature type="transmembrane region" description="Helical" evidence="7">
    <location>
        <begin position="1016"/>
        <end position="1036"/>
    </location>
</feature>
<feature type="compositionally biased region" description="Gly residues" evidence="6">
    <location>
        <begin position="394"/>
        <end position="405"/>
    </location>
</feature>
<gene>
    <name evidence="9" type="ORF">QR680_001482</name>
</gene>
<feature type="compositionally biased region" description="Low complexity" evidence="6">
    <location>
        <begin position="253"/>
        <end position="262"/>
    </location>
</feature>
<reference evidence="9" key="1">
    <citation type="submission" date="2023-06" db="EMBL/GenBank/DDBJ databases">
        <title>Genomic analysis of the entomopathogenic nematode Steinernema hermaphroditum.</title>
        <authorList>
            <person name="Schwarz E.M."/>
            <person name="Heppert J.K."/>
            <person name="Baniya A."/>
            <person name="Schwartz H.T."/>
            <person name="Tan C.-H."/>
            <person name="Antoshechkin I."/>
            <person name="Sternberg P.W."/>
            <person name="Goodrich-Blair H."/>
            <person name="Dillman A.R."/>
        </authorList>
    </citation>
    <scope>NUCLEOTIDE SEQUENCE</scope>
    <source>
        <strain evidence="9">PS9179</strain>
        <tissue evidence="9">Whole animal</tissue>
    </source>
</reference>
<dbReference type="InterPro" id="IPR008160">
    <property type="entry name" value="Collagen"/>
</dbReference>
<feature type="domain" description="Major facilitator superfamily (MFS) profile" evidence="8">
    <location>
        <begin position="630"/>
        <end position="1070"/>
    </location>
</feature>
<feature type="transmembrane region" description="Helical" evidence="7">
    <location>
        <begin position="20"/>
        <end position="43"/>
    </location>
</feature>
<feature type="transmembrane region" description="Helical" evidence="7">
    <location>
        <begin position="921"/>
        <end position="941"/>
    </location>
</feature>
<name>A0AA39GZC8_9BILA</name>
<dbReference type="InterPro" id="IPR005828">
    <property type="entry name" value="MFS_sugar_transport-like"/>
</dbReference>
<dbReference type="Pfam" id="PF01484">
    <property type="entry name" value="Col_cuticle_N"/>
    <property type="match status" value="2"/>
</dbReference>
<feature type="transmembrane region" description="Helical" evidence="7">
    <location>
        <begin position="948"/>
        <end position="973"/>
    </location>
</feature>
<evidence type="ECO:0000256" key="4">
    <source>
        <dbReference type="ARBA" id="ARBA00022989"/>
    </source>
</evidence>
<dbReference type="InterPro" id="IPR045263">
    <property type="entry name" value="GLUT"/>
</dbReference>
<feature type="transmembrane region" description="Helical" evidence="7">
    <location>
        <begin position="708"/>
        <end position="729"/>
    </location>
</feature>
<evidence type="ECO:0000313" key="9">
    <source>
        <dbReference type="EMBL" id="KAK0395906.1"/>
    </source>
</evidence>
<dbReference type="GO" id="GO:0042302">
    <property type="term" value="F:structural constituent of cuticle"/>
    <property type="evidence" value="ECO:0007669"/>
    <property type="project" value="InterPro"/>
</dbReference>
<evidence type="ECO:0000256" key="5">
    <source>
        <dbReference type="ARBA" id="ARBA00023136"/>
    </source>
</evidence>
<sequence length="1101" mass="120240">MRGLAEAKRRQLEGDDFRRLAFVGTLISTFTLLNAIVIVPMLYGYAQYTHALLQEELDYCLLQTDLLWAEYDKSAKFFKTKKRLKRQLYYASSDESASRFPSLYRNYQAVPASRDPGYDGVDGRDGIPGMDGSPGADAYMQYMMFPEDFCYTCAKAEPGPPGNPGPPGLRGPQGPTGMPGDNGFSSPGPEGPKGAPGNPGPPGVKGLPGAPGEVMHVSGPPGPPGQPGPAGEPGLPGAPGRSGATGPPGPSGDPGVDGSPGRTGAPGNPGVPGDGGTKGQYEMDEKDTKSLIIEAESTRRLAFFGILISTAATLTAIIFVPMVYNYMQYVQSSLQLEVEFCHHRTDNLFAEYAKYDRVKGAAGRLKRQAFRYGYETPSRAFGAATYDGGAGGGAGGGGAGGGGGAEPPAAAPTAAVESAPAASAGAVESVLQDHQELLELMERPEKMDLLAKMEKQELTVKQHMLTKARCASSVPMDHPGRLETLVPRVRPVAPVPTERTAILRLALQDLPDLLEPRANLVALERKVLLDLLDRSQKRLERLDPLDLLDHPAHRDRTESPVQAELDNPDLPVLQEIQERTVAPEATVNLVVQESSVPRDQAVAVTTVLHRVYYSSTMISTWHIIKLFVICSILTSITNFPSGFTNSSVNTAVNELKRFINESYTLRGWNVDETGYSLIRSTTLNCWFVAQVFGAVLSPIVTDLYGRKLAYLYSTAVMTFASALQYVATITNLPELLIIGRSLTALCSPLSDAALILYLQECSPIEFRGMFSFLGEIGYGSMCVLGMVMGMNGVLGDSLPRMLGVSIIPGVLSIIFLFFIPDTPKFLMITRNDRQAALKSLEYFQGPKKENEKLLEDYLREANNDDSSKRSSIKEIFSTWHLRHAVFLACAVLVLTLSFYPILQSSTYFFISTDIPGDIAEASSTLMMVVFTLACMLGTFFIDRYPRRFLVITFGAISNFFLCVFVVCAVMSKYAWWVKYGCLASLFSYAISFGMVLGPISWFVAPELVAQKHRSNVFCLCYAINNVLIAITNFITVPTFDIIGAYTLIPLFIIPSCLCLVFIYFYLPETLGRETHEIVASMRRKRMRDVESRDSDSNLEKY</sequence>
<evidence type="ECO:0000259" key="8">
    <source>
        <dbReference type="PROSITE" id="PS50850"/>
    </source>
</evidence>
<keyword evidence="2 7" id="KW-0812">Transmembrane</keyword>
<dbReference type="PANTHER" id="PTHR23503">
    <property type="entry name" value="SOLUTE CARRIER FAMILY 2"/>
    <property type="match status" value="1"/>
</dbReference>
<dbReference type="GO" id="GO:0015149">
    <property type="term" value="F:hexose transmembrane transporter activity"/>
    <property type="evidence" value="ECO:0007669"/>
    <property type="project" value="TreeGrafter"/>
</dbReference>
<comment type="caution">
    <text evidence="9">The sequence shown here is derived from an EMBL/GenBank/DDBJ whole genome shotgun (WGS) entry which is preliminary data.</text>
</comment>
<evidence type="ECO:0000256" key="2">
    <source>
        <dbReference type="ARBA" id="ARBA00022692"/>
    </source>
</evidence>
<feature type="compositionally biased region" description="Low complexity" evidence="6">
    <location>
        <begin position="406"/>
        <end position="417"/>
    </location>
</feature>
<feature type="compositionally biased region" description="Low complexity" evidence="6">
    <location>
        <begin position="232"/>
        <end position="245"/>
    </location>
</feature>
<evidence type="ECO:0000256" key="6">
    <source>
        <dbReference type="SAM" id="MobiDB-lite"/>
    </source>
</evidence>
<dbReference type="SMART" id="SM01088">
    <property type="entry name" value="Col_cuticle_N"/>
    <property type="match status" value="2"/>
</dbReference>
<dbReference type="Pfam" id="PF00083">
    <property type="entry name" value="Sugar_tr"/>
    <property type="match status" value="1"/>
</dbReference>
<evidence type="ECO:0000256" key="3">
    <source>
        <dbReference type="ARBA" id="ARBA00022737"/>
    </source>
</evidence>
<keyword evidence="3" id="KW-0677">Repeat</keyword>
<dbReference type="Gene3D" id="1.20.1250.20">
    <property type="entry name" value="MFS general substrate transporter like domains"/>
    <property type="match status" value="1"/>
</dbReference>
<feature type="transmembrane region" description="Helical" evidence="7">
    <location>
        <begin position="879"/>
        <end position="901"/>
    </location>
</feature>
<feature type="transmembrane region" description="Helical" evidence="7">
    <location>
        <begin position="985"/>
        <end position="1004"/>
    </location>
</feature>
<dbReference type="PANTHER" id="PTHR23503:SF46">
    <property type="entry name" value="MAJOR FACILITATOR SUPERFAMILY (MFS) PROFILE DOMAIN-CONTAINING PROTEIN"/>
    <property type="match status" value="1"/>
</dbReference>
<dbReference type="InterPro" id="IPR002486">
    <property type="entry name" value="Col_cuticle_N"/>
</dbReference>
<keyword evidence="10" id="KW-1185">Reference proteome</keyword>
<dbReference type="AlphaFoldDB" id="A0AA39GZC8"/>
<feature type="transmembrane region" description="Helical" evidence="7">
    <location>
        <begin position="1042"/>
        <end position="1066"/>
    </location>
</feature>
<protein>
    <recommendedName>
        <fullName evidence="8">Major facilitator superfamily (MFS) profile domain-containing protein</fullName>
    </recommendedName>
</protein>
<evidence type="ECO:0000313" key="10">
    <source>
        <dbReference type="Proteomes" id="UP001175271"/>
    </source>
</evidence>
<feature type="transmembrane region" description="Helical" evidence="7">
    <location>
        <begin position="301"/>
        <end position="324"/>
    </location>
</feature>
<dbReference type="Proteomes" id="UP001175271">
    <property type="component" value="Unassembled WGS sequence"/>
</dbReference>
<dbReference type="Pfam" id="PF01391">
    <property type="entry name" value="Collagen"/>
    <property type="match status" value="2"/>
</dbReference>
<feature type="transmembrane region" description="Helical" evidence="7">
    <location>
        <begin position="801"/>
        <end position="820"/>
    </location>
</feature>
<feature type="region of interest" description="Disordered" evidence="6">
    <location>
        <begin position="161"/>
        <end position="282"/>
    </location>
</feature>
<feature type="region of interest" description="Disordered" evidence="6">
    <location>
        <begin position="394"/>
        <end position="417"/>
    </location>
</feature>
<evidence type="ECO:0000256" key="1">
    <source>
        <dbReference type="ARBA" id="ARBA00004141"/>
    </source>
</evidence>
<feature type="transmembrane region" description="Helical" evidence="7">
    <location>
        <begin position="770"/>
        <end position="789"/>
    </location>
</feature>
<accession>A0AA39GZC8</accession>
<comment type="subcellular location">
    <subcellularLocation>
        <location evidence="1">Membrane</location>
        <topology evidence="1">Multi-pass membrane protein</topology>
    </subcellularLocation>
</comment>
<dbReference type="InterPro" id="IPR036259">
    <property type="entry name" value="MFS_trans_sf"/>
</dbReference>
<dbReference type="InterPro" id="IPR020846">
    <property type="entry name" value="MFS_dom"/>
</dbReference>
<evidence type="ECO:0000256" key="7">
    <source>
        <dbReference type="SAM" id="Phobius"/>
    </source>
</evidence>
<dbReference type="GO" id="GO:0016020">
    <property type="term" value="C:membrane"/>
    <property type="evidence" value="ECO:0007669"/>
    <property type="project" value="UniProtKB-SubCell"/>
</dbReference>
<dbReference type="PROSITE" id="PS50850">
    <property type="entry name" value="MFS"/>
    <property type="match status" value="1"/>
</dbReference>
<feature type="transmembrane region" description="Helical" evidence="7">
    <location>
        <begin position="735"/>
        <end position="758"/>
    </location>
</feature>
<dbReference type="EMBL" id="JAUCMV010000005">
    <property type="protein sequence ID" value="KAK0395906.1"/>
    <property type="molecule type" value="Genomic_DNA"/>
</dbReference>
<dbReference type="SUPFAM" id="SSF103473">
    <property type="entry name" value="MFS general substrate transporter"/>
    <property type="match status" value="1"/>
</dbReference>
<keyword evidence="4 7" id="KW-1133">Transmembrane helix</keyword>